<dbReference type="AlphaFoldDB" id="J9FKZ9"/>
<name>J9FKZ9_9ZZZZ</name>
<proteinExistence type="predicted"/>
<dbReference type="EMBL" id="AMCI01006008">
    <property type="protein sequence ID" value="EJW95088.1"/>
    <property type="molecule type" value="Genomic_DNA"/>
</dbReference>
<protein>
    <submittedName>
        <fullName evidence="1">Uncharacterized protein</fullName>
    </submittedName>
</protein>
<reference evidence="1" key="1">
    <citation type="journal article" date="2012" name="PLoS ONE">
        <title>Gene sets for utilization of primary and secondary nutrition supplies in the distal gut of endangered iberian lynx.</title>
        <authorList>
            <person name="Alcaide M."/>
            <person name="Messina E."/>
            <person name="Richter M."/>
            <person name="Bargiela R."/>
            <person name="Peplies J."/>
            <person name="Huws S.A."/>
            <person name="Newbold C.J."/>
            <person name="Golyshin P.N."/>
            <person name="Simon M.A."/>
            <person name="Lopez G."/>
            <person name="Yakimov M.M."/>
            <person name="Ferrer M."/>
        </authorList>
    </citation>
    <scope>NUCLEOTIDE SEQUENCE</scope>
</reference>
<gene>
    <name evidence="1" type="ORF">EVA_16806</name>
</gene>
<accession>J9FKZ9</accession>
<organism evidence="1">
    <name type="scientific">gut metagenome</name>
    <dbReference type="NCBI Taxonomy" id="749906"/>
    <lineage>
        <taxon>unclassified sequences</taxon>
        <taxon>metagenomes</taxon>
        <taxon>organismal metagenomes</taxon>
    </lineage>
</organism>
<evidence type="ECO:0000313" key="1">
    <source>
        <dbReference type="EMBL" id="EJW95088.1"/>
    </source>
</evidence>
<comment type="caution">
    <text evidence="1">The sequence shown here is derived from an EMBL/GenBank/DDBJ whole genome shotgun (WGS) entry which is preliminary data.</text>
</comment>
<sequence length="44" mass="4892">MLSIYLHWRGAFGVARFDLQGNANSVFTIFICGTNPINIIHIAV</sequence>